<dbReference type="GO" id="GO:0006689">
    <property type="term" value="P:ganglioside catabolic process"/>
    <property type="evidence" value="ECO:0007669"/>
    <property type="project" value="TreeGrafter"/>
</dbReference>
<gene>
    <name evidence="8" type="ORF">AKAME5_002639200</name>
</gene>
<sequence>MANRQTKPEDIKLQNKTVFKSPVYRIPALFYDRNSETLLAFAEQRETADDASTQNLVMRRGTLKDESPGAKTIEWSELKTVVEKAKLNNCRPMNPCPVFEKNTNTLFLFFICVEDRVTEQWQIKHCTNKARLCYITSKDHGQTWSEQVTITAAHGS</sequence>
<dbReference type="SUPFAM" id="SSF50939">
    <property type="entry name" value="Sialidases"/>
    <property type="match status" value="1"/>
</dbReference>
<keyword evidence="4" id="KW-0442">Lipid degradation</keyword>
<dbReference type="GO" id="GO:0004308">
    <property type="term" value="F:exo-alpha-sialidase activity"/>
    <property type="evidence" value="ECO:0007669"/>
    <property type="project" value="UniProtKB-EC"/>
</dbReference>
<dbReference type="GO" id="GO:0009313">
    <property type="term" value="P:oligosaccharide catabolic process"/>
    <property type="evidence" value="ECO:0007669"/>
    <property type="project" value="TreeGrafter"/>
</dbReference>
<dbReference type="InterPro" id="IPR036278">
    <property type="entry name" value="Sialidase_sf"/>
</dbReference>
<reference evidence="8" key="1">
    <citation type="submission" date="2022-08" db="EMBL/GenBank/DDBJ databases">
        <title>Genome sequencing of akame (Lates japonicus).</title>
        <authorList>
            <person name="Hashiguchi Y."/>
            <person name="Takahashi H."/>
        </authorList>
    </citation>
    <scope>NUCLEOTIDE SEQUENCE</scope>
    <source>
        <strain evidence="8">Kochi</strain>
    </source>
</reference>
<evidence type="ECO:0000256" key="3">
    <source>
        <dbReference type="ARBA" id="ARBA00012733"/>
    </source>
</evidence>
<dbReference type="Proteomes" id="UP001279410">
    <property type="component" value="Unassembled WGS sequence"/>
</dbReference>
<evidence type="ECO:0000256" key="5">
    <source>
        <dbReference type="ARBA" id="ARBA00023277"/>
    </source>
</evidence>
<evidence type="ECO:0000256" key="4">
    <source>
        <dbReference type="ARBA" id="ARBA00022963"/>
    </source>
</evidence>
<feature type="domain" description="Sialidase" evidence="7">
    <location>
        <begin position="40"/>
        <end position="150"/>
    </location>
</feature>
<comment type="caution">
    <text evidence="8">The sequence shown here is derived from an EMBL/GenBank/DDBJ whole genome shotgun (WGS) entry which is preliminary data.</text>
</comment>
<protein>
    <recommendedName>
        <fullName evidence="3">exo-alpha-sialidase</fullName>
        <ecNumber evidence="3">3.2.1.18</ecNumber>
    </recommendedName>
</protein>
<comment type="similarity">
    <text evidence="2">Belongs to the glycosyl hydrolase 33 family.</text>
</comment>
<name>A0AAD3RLP7_LATJO</name>
<keyword evidence="9" id="KW-1185">Reference proteome</keyword>
<comment type="catalytic activity">
    <reaction evidence="1">
        <text>Hydrolysis of alpha-(2-&gt;3)-, alpha-(2-&gt;6)-, alpha-(2-&gt;8)- glycosidic linkages of terminal sialic acid residues in oligosaccharides, glycoproteins, glycolipids, colominic acid and synthetic substrates.</text>
        <dbReference type="EC" id="3.2.1.18"/>
    </reaction>
</comment>
<organism evidence="8 9">
    <name type="scientific">Lates japonicus</name>
    <name type="common">Japanese lates</name>
    <dbReference type="NCBI Taxonomy" id="270547"/>
    <lineage>
        <taxon>Eukaryota</taxon>
        <taxon>Metazoa</taxon>
        <taxon>Chordata</taxon>
        <taxon>Craniata</taxon>
        <taxon>Vertebrata</taxon>
        <taxon>Euteleostomi</taxon>
        <taxon>Actinopterygii</taxon>
        <taxon>Neopterygii</taxon>
        <taxon>Teleostei</taxon>
        <taxon>Neoteleostei</taxon>
        <taxon>Acanthomorphata</taxon>
        <taxon>Carangaria</taxon>
        <taxon>Carangaria incertae sedis</taxon>
        <taxon>Centropomidae</taxon>
        <taxon>Lates</taxon>
    </lineage>
</organism>
<dbReference type="InterPro" id="IPR011040">
    <property type="entry name" value="Sialidase"/>
</dbReference>
<dbReference type="PANTHER" id="PTHR10628:SF23">
    <property type="entry name" value="SIALIDASE-3"/>
    <property type="match status" value="1"/>
</dbReference>
<dbReference type="EC" id="3.2.1.18" evidence="3"/>
<dbReference type="CDD" id="cd15482">
    <property type="entry name" value="Sialidase_non-viral"/>
    <property type="match status" value="1"/>
</dbReference>
<accession>A0AAD3RLP7</accession>
<keyword evidence="5" id="KW-0119">Carbohydrate metabolism</keyword>
<dbReference type="EMBL" id="BRZM01002674">
    <property type="protein sequence ID" value="GLD75059.1"/>
    <property type="molecule type" value="Genomic_DNA"/>
</dbReference>
<evidence type="ECO:0000256" key="2">
    <source>
        <dbReference type="ARBA" id="ARBA00009348"/>
    </source>
</evidence>
<dbReference type="PANTHER" id="PTHR10628">
    <property type="entry name" value="SIALIDASE"/>
    <property type="match status" value="1"/>
</dbReference>
<keyword evidence="4" id="KW-0443">Lipid metabolism</keyword>
<dbReference type="Pfam" id="PF13088">
    <property type="entry name" value="BNR_2"/>
    <property type="match status" value="1"/>
</dbReference>
<dbReference type="GO" id="GO:0005737">
    <property type="term" value="C:cytoplasm"/>
    <property type="evidence" value="ECO:0007669"/>
    <property type="project" value="TreeGrafter"/>
</dbReference>
<evidence type="ECO:0000256" key="1">
    <source>
        <dbReference type="ARBA" id="ARBA00000427"/>
    </source>
</evidence>
<evidence type="ECO:0000313" key="8">
    <source>
        <dbReference type="EMBL" id="GLD75059.1"/>
    </source>
</evidence>
<proteinExistence type="inferred from homology"/>
<evidence type="ECO:0000313" key="9">
    <source>
        <dbReference type="Proteomes" id="UP001279410"/>
    </source>
</evidence>
<keyword evidence="6" id="KW-0326">Glycosidase</keyword>
<dbReference type="AlphaFoldDB" id="A0AAD3RLP7"/>
<evidence type="ECO:0000259" key="7">
    <source>
        <dbReference type="Pfam" id="PF13088"/>
    </source>
</evidence>
<evidence type="ECO:0000256" key="6">
    <source>
        <dbReference type="ARBA" id="ARBA00023295"/>
    </source>
</evidence>
<keyword evidence="6" id="KW-0378">Hydrolase</keyword>
<dbReference type="GO" id="GO:0016020">
    <property type="term" value="C:membrane"/>
    <property type="evidence" value="ECO:0007669"/>
    <property type="project" value="TreeGrafter"/>
</dbReference>
<dbReference type="Gene3D" id="2.120.10.10">
    <property type="match status" value="1"/>
</dbReference>
<dbReference type="InterPro" id="IPR026856">
    <property type="entry name" value="Sialidase_fam"/>
</dbReference>